<dbReference type="Proteomes" id="UP000034291">
    <property type="component" value="Unassembled WGS sequence"/>
</dbReference>
<feature type="compositionally biased region" description="Low complexity" evidence="1">
    <location>
        <begin position="18"/>
        <end position="29"/>
    </location>
</feature>
<dbReference type="EMBL" id="JZBS01001518">
    <property type="protein sequence ID" value="KKK22307.1"/>
    <property type="molecule type" value="Genomic_DNA"/>
</dbReference>
<feature type="compositionally biased region" description="Polar residues" evidence="1">
    <location>
        <begin position="101"/>
        <end position="120"/>
    </location>
</feature>
<accession>A0A0F8XFD8</accession>
<protein>
    <submittedName>
        <fullName evidence="2">Uncharacterized protein</fullName>
    </submittedName>
</protein>
<evidence type="ECO:0000256" key="1">
    <source>
        <dbReference type="SAM" id="MobiDB-lite"/>
    </source>
</evidence>
<dbReference type="OrthoDB" id="5339332at2759"/>
<gene>
    <name evidence="2" type="ORF">ARAM_006942</name>
</gene>
<dbReference type="AlphaFoldDB" id="A0A0F8XFD8"/>
<keyword evidence="3" id="KW-1185">Reference proteome</keyword>
<name>A0A0F8XFD8_9EURO</name>
<evidence type="ECO:0000313" key="3">
    <source>
        <dbReference type="Proteomes" id="UP000034291"/>
    </source>
</evidence>
<organism evidence="2 3">
    <name type="scientific">Aspergillus rambellii</name>
    <dbReference type="NCBI Taxonomy" id="308745"/>
    <lineage>
        <taxon>Eukaryota</taxon>
        <taxon>Fungi</taxon>
        <taxon>Dikarya</taxon>
        <taxon>Ascomycota</taxon>
        <taxon>Pezizomycotina</taxon>
        <taxon>Eurotiomycetes</taxon>
        <taxon>Eurotiomycetidae</taxon>
        <taxon>Eurotiales</taxon>
        <taxon>Aspergillaceae</taxon>
        <taxon>Aspergillus</taxon>
        <taxon>Aspergillus subgen. Nidulantes</taxon>
    </lineage>
</organism>
<feature type="compositionally biased region" description="Low complexity" evidence="1">
    <location>
        <begin position="144"/>
        <end position="153"/>
    </location>
</feature>
<feature type="region of interest" description="Disordered" evidence="1">
    <location>
        <begin position="14"/>
        <end position="69"/>
    </location>
</feature>
<evidence type="ECO:0000313" key="2">
    <source>
        <dbReference type="EMBL" id="KKK22307.1"/>
    </source>
</evidence>
<feature type="region of interest" description="Disordered" evidence="1">
    <location>
        <begin position="272"/>
        <end position="291"/>
    </location>
</feature>
<proteinExistence type="predicted"/>
<feature type="region of interest" description="Disordered" evidence="1">
    <location>
        <begin position="92"/>
        <end position="158"/>
    </location>
</feature>
<feature type="compositionally biased region" description="Low complexity" evidence="1">
    <location>
        <begin position="37"/>
        <end position="56"/>
    </location>
</feature>
<sequence>MDYRPSDRLCSHLDAYRRPSPFSSSSYPRQRWSQLNPSFSSSSSSSSPSASSSAFPITETAGPSQQLHPCRHETALDEPTLAYRTTALRQLNGNPKPLSWKSRQAASHPPTSSRSSTLASQPVLVRAYSGGPDDTSNSSKMPSRRSFPFTSSSNFQEREYQLPSHEEFSIDGILRAIEPDIRSTLDSIGEICGRSKLSLANEYGSHIAPLGEIRAPPAGLLPVDEASSDHGGYSGDNLVIYDDDNSAFDGRDPSPFSHYTFFDTLIPSPSARDGSSIHAQPATPRTLGGVVEPTLGSLPTTREFASKPKADGRALLGNQAESLTDDRVQYMLTPALVSEILLDAQANVRLLNAESLPSTHPDLLSPGTVDGDFPNISNRQCPPDDPNKLSEVQSLFRWLKQAAWHDGSGLGQQQTAEMRLRAMLERLEAHKN</sequence>
<dbReference type="STRING" id="308745.A0A0F8XFD8"/>
<reference evidence="2 3" key="1">
    <citation type="submission" date="2015-02" db="EMBL/GenBank/DDBJ databases">
        <title>Draft Genome Sequences of Two Closely-Related Aflatoxigenic Aspergillus Species Obtained from the Cote d'Ivoire.</title>
        <authorList>
            <person name="Moore G.G."/>
            <person name="Beltz S.B."/>
            <person name="Mack B.M."/>
        </authorList>
    </citation>
    <scope>NUCLEOTIDE SEQUENCE [LARGE SCALE GENOMIC DNA]</scope>
    <source>
        <strain evidence="2 3">SRRC1468</strain>
    </source>
</reference>
<comment type="caution">
    <text evidence="2">The sequence shown here is derived from an EMBL/GenBank/DDBJ whole genome shotgun (WGS) entry which is preliminary data.</text>
</comment>